<dbReference type="SUPFAM" id="SSF55729">
    <property type="entry name" value="Acyl-CoA N-acyltransferases (Nat)"/>
    <property type="match status" value="1"/>
</dbReference>
<proteinExistence type="predicted"/>
<accession>A0A7G9L6M0</accession>
<dbReference type="KEGG" id="ppec:H9W90_08590"/>
<evidence type="ECO:0008006" key="3">
    <source>
        <dbReference type="Google" id="ProtNLM"/>
    </source>
</evidence>
<dbReference type="PANTHER" id="PTHR36174:SF1">
    <property type="entry name" value="LIPID II:GLYCINE GLYCYLTRANSFERASE"/>
    <property type="match status" value="1"/>
</dbReference>
<sequence length="287" mass="33471">MITYIKRNSLDVTKYDACIENSLQVRIYAFSWYLDLVAENWDVLVLNDYEAVMPLPWKKKYFLKYVSQPYFCQQLGVFSREIISEELQEKMLKSIPKKYVKVSLNFNSDNFIPSKSKPKNNYVLNLNASYDTLFKTFTKRRKRSIKAADKNKLQIKETSILELIKIKKEFYNHISFPEKTIENLANHVININKGFVMGVFKEEVLLGGCLFLKSNNRIVYLFSSNTAEGKKLQASSFLISTLIEQHENSNFILDFEGSNIPNLASFFESFGARNERYHHINLIKSIS</sequence>
<gene>
    <name evidence="1" type="ORF">H9W90_08590</name>
</gene>
<keyword evidence="2" id="KW-1185">Reference proteome</keyword>
<dbReference type="InterPro" id="IPR050644">
    <property type="entry name" value="PG_Glycine_Bridge_Synth"/>
</dbReference>
<dbReference type="RefSeq" id="WP_187481213.1">
    <property type="nucleotide sequence ID" value="NZ_CP060695.1"/>
</dbReference>
<dbReference type="Proteomes" id="UP000515808">
    <property type="component" value="Chromosome"/>
</dbReference>
<protein>
    <recommendedName>
        <fullName evidence="3">BioF2-like acetyltransferase domain-containing protein</fullName>
    </recommendedName>
</protein>
<dbReference type="Gene3D" id="3.40.630.30">
    <property type="match status" value="1"/>
</dbReference>
<evidence type="ECO:0000313" key="1">
    <source>
        <dbReference type="EMBL" id="QNM84269.1"/>
    </source>
</evidence>
<evidence type="ECO:0000313" key="2">
    <source>
        <dbReference type="Proteomes" id="UP000515808"/>
    </source>
</evidence>
<dbReference type="PANTHER" id="PTHR36174">
    <property type="entry name" value="LIPID II:GLYCINE GLYCYLTRANSFERASE"/>
    <property type="match status" value="1"/>
</dbReference>
<organism evidence="1 2">
    <name type="scientific">Polaribacter pectinis</name>
    <dbReference type="NCBI Taxonomy" id="2738844"/>
    <lineage>
        <taxon>Bacteria</taxon>
        <taxon>Pseudomonadati</taxon>
        <taxon>Bacteroidota</taxon>
        <taxon>Flavobacteriia</taxon>
        <taxon>Flavobacteriales</taxon>
        <taxon>Flavobacteriaceae</taxon>
    </lineage>
</organism>
<name>A0A7G9L6M0_9FLAO</name>
<dbReference type="AlphaFoldDB" id="A0A7G9L6M0"/>
<dbReference type="InterPro" id="IPR016181">
    <property type="entry name" value="Acyl_CoA_acyltransferase"/>
</dbReference>
<dbReference type="EMBL" id="CP060695">
    <property type="protein sequence ID" value="QNM84269.1"/>
    <property type="molecule type" value="Genomic_DNA"/>
</dbReference>
<reference evidence="1 2" key="1">
    <citation type="submission" date="2020-08" db="EMBL/GenBank/DDBJ databases">
        <title>Polaribacter sp. L12M9 isolated from gut of the Korean scallop.</title>
        <authorList>
            <person name="Jeong Y.S."/>
        </authorList>
    </citation>
    <scope>NUCLEOTIDE SEQUENCE [LARGE SCALE GENOMIC DNA]</scope>
    <source>
        <strain evidence="1 2">L12M9</strain>
    </source>
</reference>